<gene>
    <name evidence="1" type="ORF">L195_g035885</name>
</gene>
<accession>A0A2K3LMY0</accession>
<dbReference type="EMBL" id="ASHM01036860">
    <property type="protein sequence ID" value="PNX79895.1"/>
    <property type="molecule type" value="Genomic_DNA"/>
</dbReference>
<dbReference type="GO" id="GO:0006508">
    <property type="term" value="P:proteolysis"/>
    <property type="evidence" value="ECO:0007669"/>
    <property type="project" value="UniProtKB-KW"/>
</dbReference>
<reference evidence="1 2" key="2">
    <citation type="journal article" date="2017" name="Front. Plant Sci.">
        <title>Gene Classification and Mining of Molecular Markers Useful in Red Clover (Trifolium pratense) Breeding.</title>
        <authorList>
            <person name="Istvanek J."/>
            <person name="Dluhosova J."/>
            <person name="Dluhos P."/>
            <person name="Patkova L."/>
            <person name="Nedelnik J."/>
            <person name="Repkova J."/>
        </authorList>
    </citation>
    <scope>NUCLEOTIDE SEQUENCE [LARGE SCALE GENOMIC DNA]</scope>
    <source>
        <strain evidence="2">cv. Tatra</strain>
        <tissue evidence="1">Young leaves</tissue>
    </source>
</reference>
<reference evidence="1 2" key="1">
    <citation type="journal article" date="2014" name="Am. J. Bot.">
        <title>Genome assembly and annotation for red clover (Trifolium pratense; Fabaceae).</title>
        <authorList>
            <person name="Istvanek J."/>
            <person name="Jaros M."/>
            <person name="Krenek A."/>
            <person name="Repkova J."/>
        </authorList>
    </citation>
    <scope>NUCLEOTIDE SEQUENCE [LARGE SCALE GENOMIC DNA]</scope>
    <source>
        <strain evidence="2">cv. Tatra</strain>
        <tissue evidence="1">Young leaves</tissue>
    </source>
</reference>
<dbReference type="GO" id="GO:0009507">
    <property type="term" value="C:chloroplast"/>
    <property type="evidence" value="ECO:0007669"/>
    <property type="project" value="TreeGrafter"/>
</dbReference>
<name>A0A2K3LMY0_TRIPR</name>
<dbReference type="PANTHER" id="PTHR11757:SF12">
    <property type="entry name" value="PROLYL ENDOPEPTIDASE"/>
    <property type="match status" value="1"/>
</dbReference>
<feature type="non-terminal residue" evidence="1">
    <location>
        <position position="251"/>
    </location>
</feature>
<evidence type="ECO:0000313" key="2">
    <source>
        <dbReference type="Proteomes" id="UP000236291"/>
    </source>
</evidence>
<dbReference type="GO" id="GO:0008233">
    <property type="term" value="F:peptidase activity"/>
    <property type="evidence" value="ECO:0007669"/>
    <property type="project" value="UniProtKB-KW"/>
</dbReference>
<organism evidence="1 2">
    <name type="scientific">Trifolium pratense</name>
    <name type="common">Red clover</name>
    <dbReference type="NCBI Taxonomy" id="57577"/>
    <lineage>
        <taxon>Eukaryota</taxon>
        <taxon>Viridiplantae</taxon>
        <taxon>Streptophyta</taxon>
        <taxon>Embryophyta</taxon>
        <taxon>Tracheophyta</taxon>
        <taxon>Spermatophyta</taxon>
        <taxon>Magnoliopsida</taxon>
        <taxon>eudicotyledons</taxon>
        <taxon>Gunneridae</taxon>
        <taxon>Pentapetalae</taxon>
        <taxon>rosids</taxon>
        <taxon>fabids</taxon>
        <taxon>Fabales</taxon>
        <taxon>Fabaceae</taxon>
        <taxon>Papilionoideae</taxon>
        <taxon>50 kb inversion clade</taxon>
        <taxon>NPAAA clade</taxon>
        <taxon>Hologalegina</taxon>
        <taxon>IRL clade</taxon>
        <taxon>Trifolieae</taxon>
        <taxon>Trifolium</taxon>
    </lineage>
</organism>
<keyword evidence="1" id="KW-0645">Protease</keyword>
<sequence length="251" mass="28377">MVVNDLCSRVLCRKIGYDLVNDLSVFTESDSKFCVDITSTKDGKFITVYVIDSANPMDGLQRLCERSSGVQYFVEHHSSLFYILTNAPLPDSKCSGGEYYLVRISSFPIKIQGYVIWTSLMVIWLFSSIRKIHYWVTIVSIMDFCAFYLEFDLEGQVPWNGISGWCEVCAVACHSLCEYVHASKNNLIGWCPPQTNYIKLNTNGAYNEQQAAGCGGVIRGCDGEWLGGFAKGSWFMQFFCRRALGRARRTE</sequence>
<dbReference type="InterPro" id="IPR051543">
    <property type="entry name" value="Serine_Peptidase_S9A"/>
</dbReference>
<comment type="caution">
    <text evidence="1">The sequence shown here is derived from an EMBL/GenBank/DDBJ whole genome shotgun (WGS) entry which is preliminary data.</text>
</comment>
<dbReference type="PANTHER" id="PTHR11757">
    <property type="entry name" value="PROTEASE FAMILY S9A OLIGOPEPTIDASE"/>
    <property type="match status" value="1"/>
</dbReference>
<dbReference type="Proteomes" id="UP000236291">
    <property type="component" value="Unassembled WGS sequence"/>
</dbReference>
<evidence type="ECO:0000313" key="1">
    <source>
        <dbReference type="EMBL" id="PNX79895.1"/>
    </source>
</evidence>
<protein>
    <submittedName>
        <fullName evidence="1">Protease 2-like protein</fullName>
    </submittedName>
</protein>
<dbReference type="Gene3D" id="2.130.10.120">
    <property type="entry name" value="Prolyl oligopeptidase, N-terminal domain"/>
    <property type="match status" value="1"/>
</dbReference>
<dbReference type="AlphaFoldDB" id="A0A2K3LMY0"/>
<proteinExistence type="predicted"/>
<keyword evidence="1" id="KW-0378">Hydrolase</keyword>